<proteinExistence type="predicted"/>
<organism evidence="2 3">
    <name type="scientific">Glycomyces mayteni</name>
    <dbReference type="NCBI Taxonomy" id="543887"/>
    <lineage>
        <taxon>Bacteria</taxon>
        <taxon>Bacillati</taxon>
        <taxon>Actinomycetota</taxon>
        <taxon>Actinomycetes</taxon>
        <taxon>Glycomycetales</taxon>
        <taxon>Glycomycetaceae</taxon>
        <taxon>Glycomyces</taxon>
    </lineage>
</organism>
<keyword evidence="3" id="KW-1185">Reference proteome</keyword>
<feature type="transmembrane region" description="Helical" evidence="1">
    <location>
        <begin position="69"/>
        <end position="92"/>
    </location>
</feature>
<feature type="transmembrane region" description="Helical" evidence="1">
    <location>
        <begin position="247"/>
        <end position="266"/>
    </location>
</feature>
<evidence type="ECO:0000313" key="2">
    <source>
        <dbReference type="EMBL" id="MFC6955672.1"/>
    </source>
</evidence>
<keyword evidence="1" id="KW-0812">Transmembrane</keyword>
<comment type="caution">
    <text evidence="2">The sequence shown here is derived from an EMBL/GenBank/DDBJ whole genome shotgun (WGS) entry which is preliminary data.</text>
</comment>
<feature type="transmembrane region" description="Helical" evidence="1">
    <location>
        <begin position="135"/>
        <end position="161"/>
    </location>
</feature>
<gene>
    <name evidence="2" type="ORF">ACFQS3_00545</name>
</gene>
<evidence type="ECO:0000256" key="1">
    <source>
        <dbReference type="SAM" id="Phobius"/>
    </source>
</evidence>
<dbReference type="Proteomes" id="UP001596470">
    <property type="component" value="Unassembled WGS sequence"/>
</dbReference>
<evidence type="ECO:0000313" key="3">
    <source>
        <dbReference type="Proteomes" id="UP001596470"/>
    </source>
</evidence>
<feature type="transmembrane region" description="Helical" evidence="1">
    <location>
        <begin position="215"/>
        <end position="235"/>
    </location>
</feature>
<feature type="transmembrane region" description="Helical" evidence="1">
    <location>
        <begin position="104"/>
        <end position="123"/>
    </location>
</feature>
<feature type="transmembrane region" description="Helical" evidence="1">
    <location>
        <begin position="278"/>
        <end position="301"/>
    </location>
</feature>
<keyword evidence="1" id="KW-1133">Transmembrane helix</keyword>
<feature type="transmembrane region" description="Helical" evidence="1">
    <location>
        <begin position="12"/>
        <end position="30"/>
    </location>
</feature>
<protein>
    <submittedName>
        <fullName evidence="2">Uncharacterized protein</fullName>
    </submittedName>
</protein>
<feature type="transmembrane region" description="Helical" evidence="1">
    <location>
        <begin position="36"/>
        <end position="57"/>
    </location>
</feature>
<feature type="transmembrane region" description="Helical" evidence="1">
    <location>
        <begin position="321"/>
        <end position="341"/>
    </location>
</feature>
<feature type="transmembrane region" description="Helical" evidence="1">
    <location>
        <begin position="181"/>
        <end position="203"/>
    </location>
</feature>
<accession>A0ABW2D0B0</accession>
<name>A0ABW2D0B0_9ACTN</name>
<dbReference type="RefSeq" id="WP_382352338.1">
    <property type="nucleotide sequence ID" value="NZ_JBHMBP010000004.1"/>
</dbReference>
<reference evidence="3" key="1">
    <citation type="journal article" date="2019" name="Int. J. Syst. Evol. Microbiol.">
        <title>The Global Catalogue of Microorganisms (GCM) 10K type strain sequencing project: providing services to taxonomists for standard genome sequencing and annotation.</title>
        <authorList>
            <consortium name="The Broad Institute Genomics Platform"/>
            <consortium name="The Broad Institute Genome Sequencing Center for Infectious Disease"/>
            <person name="Wu L."/>
            <person name="Ma J."/>
        </authorList>
    </citation>
    <scope>NUCLEOTIDE SEQUENCE [LARGE SCALE GENOMIC DNA]</scope>
    <source>
        <strain evidence="3">KACC 12634</strain>
    </source>
</reference>
<keyword evidence="1" id="KW-0472">Membrane</keyword>
<sequence length="358" mass="38316">MPALKQPVRGVAAALFIMVVALVFISLFDWPTFAGWVSYYLMCAIPASLVIGVFWHAEQPAFAAARRQPLRGLIHLVLALLVGLVVALLYVVTVGAGETPPAPPLVQAIIVSVVVCFWLTVIWQGWPFARIRNKLIAGVALLVACYAIAVAVFLVCFDFAFLEGSPLYIPEQDPGGLFDGWSAVAFLVSTVAAMFLMVHFDLWPLSRFPKLMRQPVLGAVWTAAAFAIAAAAYLLGTGAFGQDAPVYLVTVPIPFIFGSILMLNTFEGSLFAKFKQPLKGVVAAVAAAAIGTVLALVYRLLAPVLTGDLPSGAPSFDLEVWIASALLAVTFPLLAFHADFFQLWPVGERARAEPAADA</sequence>
<dbReference type="EMBL" id="JBHSYS010000001">
    <property type="protein sequence ID" value="MFC6955672.1"/>
    <property type="molecule type" value="Genomic_DNA"/>
</dbReference>